<keyword evidence="6 10" id="KW-0460">Magnesium</keyword>
<dbReference type="PANTHER" id="PTHR11067">
    <property type="entry name" value="INOSINE TRIPHOSPHATE PYROPHOSPHATASE/HAM1 PROTEIN"/>
    <property type="match status" value="1"/>
</dbReference>
<comment type="catalytic activity">
    <reaction evidence="9 10">
        <text>XTP + H2O = XMP + diphosphate + H(+)</text>
        <dbReference type="Rhea" id="RHEA:28610"/>
        <dbReference type="ChEBI" id="CHEBI:15377"/>
        <dbReference type="ChEBI" id="CHEBI:15378"/>
        <dbReference type="ChEBI" id="CHEBI:33019"/>
        <dbReference type="ChEBI" id="CHEBI:57464"/>
        <dbReference type="ChEBI" id="CHEBI:61314"/>
        <dbReference type="EC" id="3.6.1.66"/>
    </reaction>
</comment>
<accession>A0A6N3EXN6</accession>
<dbReference type="RefSeq" id="WP_013379280.1">
    <property type="nucleotide sequence ID" value="NZ_JAJCLO010000004.1"/>
</dbReference>
<dbReference type="Gene3D" id="3.90.950.10">
    <property type="match status" value="1"/>
</dbReference>
<keyword evidence="7 10" id="KW-0546">Nucleotide metabolism</keyword>
<feature type="binding site" evidence="10">
    <location>
        <begin position="155"/>
        <end position="158"/>
    </location>
    <ligand>
        <name>substrate</name>
    </ligand>
</feature>
<evidence type="ECO:0000256" key="10">
    <source>
        <dbReference type="HAMAP-Rule" id="MF_01405"/>
    </source>
</evidence>
<sequence length="199" mass="22131">MKTIVLATGNKDKAREIKAMLDHKFEVKTMKDMGIDTQIIEDGETFEDNALIKVRAIQPFVKDAEMIIMGDDSGLSVDALDGAPGIYSARYAGEDVSYRDNNEKLLNAMKDVPEEKRGAEFVSVIAMILPDGQELTVRGTVRGRIAYDFMGDEGFGYDPLFIVEETGKSYAQMAPEEKNAVSHRARAVARAKQILEKYQ</sequence>
<feature type="active site" description="Proton acceptor" evidence="10">
    <location>
        <position position="72"/>
    </location>
</feature>
<evidence type="ECO:0000313" key="14">
    <source>
        <dbReference type="Proteomes" id="UP001215087"/>
    </source>
</evidence>
<evidence type="ECO:0000256" key="2">
    <source>
        <dbReference type="ARBA" id="ARBA00011738"/>
    </source>
</evidence>
<dbReference type="AlphaFoldDB" id="A0A6N3EXN6"/>
<comment type="similarity">
    <text evidence="1 10 11">Belongs to the HAM1 NTPase family.</text>
</comment>
<name>A0A6N3EXN6_EUBLI</name>
<feature type="binding site" evidence="10">
    <location>
        <begin position="8"/>
        <end position="13"/>
    </location>
    <ligand>
        <name>substrate</name>
    </ligand>
</feature>
<evidence type="ECO:0000313" key="13">
    <source>
        <dbReference type="EMBL" id="VYU43337.1"/>
    </source>
</evidence>
<evidence type="ECO:0000256" key="8">
    <source>
        <dbReference type="ARBA" id="ARBA00051875"/>
    </source>
</evidence>
<comment type="cofactor">
    <cofactor evidence="10">
        <name>Mg(2+)</name>
        <dbReference type="ChEBI" id="CHEBI:18420"/>
    </cofactor>
    <text evidence="10">Binds 1 Mg(2+) ion per subunit.</text>
</comment>
<proteinExistence type="inferred from homology"/>
<evidence type="ECO:0000256" key="6">
    <source>
        <dbReference type="ARBA" id="ARBA00022842"/>
    </source>
</evidence>
<dbReference type="Pfam" id="PF01725">
    <property type="entry name" value="Ham1p_like"/>
    <property type="match status" value="1"/>
</dbReference>
<dbReference type="HAMAP" id="MF_01405">
    <property type="entry name" value="Non_canon_purine_NTPase"/>
    <property type="match status" value="1"/>
</dbReference>
<comment type="catalytic activity">
    <reaction evidence="8 10">
        <text>dITP + H2O = dIMP + diphosphate + H(+)</text>
        <dbReference type="Rhea" id="RHEA:28342"/>
        <dbReference type="ChEBI" id="CHEBI:15377"/>
        <dbReference type="ChEBI" id="CHEBI:15378"/>
        <dbReference type="ChEBI" id="CHEBI:33019"/>
        <dbReference type="ChEBI" id="CHEBI:61194"/>
        <dbReference type="ChEBI" id="CHEBI:61382"/>
        <dbReference type="EC" id="3.6.1.66"/>
    </reaction>
</comment>
<evidence type="ECO:0000256" key="7">
    <source>
        <dbReference type="ARBA" id="ARBA00023080"/>
    </source>
</evidence>
<dbReference type="GeneID" id="68362287"/>
<evidence type="ECO:0000256" key="4">
    <source>
        <dbReference type="ARBA" id="ARBA00022741"/>
    </source>
</evidence>
<dbReference type="EMBL" id="JAQSVD010000005">
    <property type="protein sequence ID" value="MDE1470731.1"/>
    <property type="molecule type" value="Genomic_DNA"/>
</dbReference>
<dbReference type="EMBL" id="CACRTR010000012">
    <property type="protein sequence ID" value="VYU43337.1"/>
    <property type="molecule type" value="Genomic_DNA"/>
</dbReference>
<feature type="binding site" evidence="10">
    <location>
        <begin position="183"/>
        <end position="184"/>
    </location>
    <ligand>
        <name>substrate</name>
    </ligand>
</feature>
<feature type="binding site" evidence="10">
    <location>
        <position position="72"/>
    </location>
    <ligand>
        <name>Mg(2+)</name>
        <dbReference type="ChEBI" id="CHEBI:18420"/>
    </ligand>
</feature>
<dbReference type="GO" id="GO:0009117">
    <property type="term" value="P:nucleotide metabolic process"/>
    <property type="evidence" value="ECO:0007669"/>
    <property type="project" value="UniProtKB-KW"/>
</dbReference>
<dbReference type="Proteomes" id="UP001215087">
    <property type="component" value="Unassembled WGS sequence"/>
</dbReference>
<keyword evidence="14" id="KW-1185">Reference proteome</keyword>
<evidence type="ECO:0000256" key="5">
    <source>
        <dbReference type="ARBA" id="ARBA00022801"/>
    </source>
</evidence>
<dbReference type="InterPro" id="IPR002637">
    <property type="entry name" value="RdgB/HAM1"/>
</dbReference>
<keyword evidence="4 10" id="KW-0547">Nucleotide-binding</keyword>
<dbReference type="PANTHER" id="PTHR11067:SF9">
    <property type="entry name" value="INOSINE TRIPHOSPHATE PYROPHOSPHATASE"/>
    <property type="match status" value="1"/>
</dbReference>
<keyword evidence="3 10" id="KW-0479">Metal-binding</keyword>
<evidence type="ECO:0000256" key="3">
    <source>
        <dbReference type="ARBA" id="ARBA00022723"/>
    </source>
</evidence>
<dbReference type="SUPFAM" id="SSF52972">
    <property type="entry name" value="ITPase-like"/>
    <property type="match status" value="1"/>
</dbReference>
<dbReference type="GO" id="GO:0000166">
    <property type="term" value="F:nucleotide binding"/>
    <property type="evidence" value="ECO:0007669"/>
    <property type="project" value="UniProtKB-KW"/>
</dbReference>
<evidence type="ECO:0000313" key="12">
    <source>
        <dbReference type="EMBL" id="MDE1470731.1"/>
    </source>
</evidence>
<dbReference type="GO" id="GO:0017111">
    <property type="term" value="F:ribonucleoside triphosphate phosphatase activity"/>
    <property type="evidence" value="ECO:0007669"/>
    <property type="project" value="InterPro"/>
</dbReference>
<dbReference type="GO" id="GO:0046872">
    <property type="term" value="F:metal ion binding"/>
    <property type="evidence" value="ECO:0007669"/>
    <property type="project" value="UniProtKB-KW"/>
</dbReference>
<comment type="caution">
    <text evidence="10">Lacks conserved residue(s) required for the propagation of feature annotation.</text>
</comment>
<comment type="subunit">
    <text evidence="2 10">Homodimer.</text>
</comment>
<dbReference type="InterPro" id="IPR020922">
    <property type="entry name" value="dITP/XTP_pyrophosphatase"/>
</dbReference>
<dbReference type="CDD" id="cd00515">
    <property type="entry name" value="HAM1"/>
    <property type="match status" value="1"/>
</dbReference>
<dbReference type="GO" id="GO:0036222">
    <property type="term" value="F:XTP diphosphatase activity"/>
    <property type="evidence" value="ECO:0007669"/>
    <property type="project" value="UniProtKB-UniRule"/>
</dbReference>
<comment type="catalytic activity">
    <reaction evidence="10">
        <text>ITP + H2O = IMP + diphosphate + H(+)</text>
        <dbReference type="Rhea" id="RHEA:29399"/>
        <dbReference type="ChEBI" id="CHEBI:15377"/>
        <dbReference type="ChEBI" id="CHEBI:15378"/>
        <dbReference type="ChEBI" id="CHEBI:33019"/>
        <dbReference type="ChEBI" id="CHEBI:58053"/>
        <dbReference type="ChEBI" id="CHEBI:61402"/>
        <dbReference type="EC" id="3.6.1.66"/>
    </reaction>
</comment>
<keyword evidence="5 10" id="KW-0378">Hydrolase</keyword>
<evidence type="ECO:0000256" key="1">
    <source>
        <dbReference type="ARBA" id="ARBA00008023"/>
    </source>
</evidence>
<dbReference type="GO" id="GO:0005829">
    <property type="term" value="C:cytosol"/>
    <property type="evidence" value="ECO:0007669"/>
    <property type="project" value="TreeGrafter"/>
</dbReference>
<dbReference type="GO" id="GO:0035870">
    <property type="term" value="F:dITP diphosphatase activity"/>
    <property type="evidence" value="ECO:0007669"/>
    <property type="project" value="UniProtKB-UniRule"/>
</dbReference>
<dbReference type="InterPro" id="IPR029001">
    <property type="entry name" value="ITPase-like_fam"/>
</dbReference>
<protein>
    <recommendedName>
        <fullName evidence="10">dITP/XTP pyrophosphatase</fullName>
        <ecNumber evidence="10">3.6.1.66</ecNumber>
    </recommendedName>
    <alternativeName>
        <fullName evidence="10">Non-canonical purine NTP pyrophosphatase</fullName>
    </alternativeName>
    <alternativeName>
        <fullName evidence="10">Non-standard purine NTP pyrophosphatase</fullName>
    </alternativeName>
    <alternativeName>
        <fullName evidence="10">Nucleoside-triphosphate diphosphatase</fullName>
    </alternativeName>
    <alternativeName>
        <fullName evidence="10">Nucleoside-triphosphate pyrophosphatase</fullName>
        <shortName evidence="10">NTPase</shortName>
    </alternativeName>
</protein>
<gene>
    <name evidence="13" type="primary">rdgB</name>
    <name evidence="13" type="ORF">ELLFYP34_00123</name>
    <name evidence="12" type="ORF">PTZ04_10750</name>
</gene>
<feature type="binding site" evidence="10">
    <location>
        <position position="178"/>
    </location>
    <ligand>
        <name>substrate</name>
    </ligand>
</feature>
<comment type="function">
    <text evidence="10">Pyrophosphatase that catalyzes the hydrolysis of nucleoside triphosphates to their monophosphate derivatives, with a high preference for the non-canonical purine nucleotides XTP (xanthosine triphosphate), dITP (deoxyinosine triphosphate) and ITP. Seems to function as a house-cleaning enzyme that removes non-canonical purine nucleotides from the nucleotide pool, thus preventing their incorporation into DNA/RNA and avoiding chromosomal lesions.</text>
</comment>
<dbReference type="EC" id="3.6.1.66" evidence="10"/>
<evidence type="ECO:0000256" key="9">
    <source>
        <dbReference type="ARBA" id="ARBA00052017"/>
    </source>
</evidence>
<dbReference type="GO" id="GO:0036220">
    <property type="term" value="F:ITP diphosphatase activity"/>
    <property type="evidence" value="ECO:0007669"/>
    <property type="project" value="UniProtKB-UniRule"/>
</dbReference>
<dbReference type="FunFam" id="3.90.950.10:FF:000001">
    <property type="entry name" value="dITP/XTP pyrophosphatase"/>
    <property type="match status" value="1"/>
</dbReference>
<reference evidence="12 14" key="2">
    <citation type="submission" date="2023-02" db="EMBL/GenBank/DDBJ databases">
        <title>Comparative genome analysis of Eubacterium limosum species.</title>
        <authorList>
            <person name="Bak J.E."/>
        </authorList>
    </citation>
    <scope>NUCLEOTIDE SEQUENCE [LARGE SCALE GENOMIC DNA]</scope>
    <source>
        <strain evidence="12 14">KGMB01548</strain>
    </source>
</reference>
<feature type="binding site" evidence="10">
    <location>
        <position position="73"/>
    </location>
    <ligand>
        <name>substrate</name>
    </ligand>
</feature>
<organism evidence="13">
    <name type="scientific">Eubacterium limosum</name>
    <dbReference type="NCBI Taxonomy" id="1736"/>
    <lineage>
        <taxon>Bacteria</taxon>
        <taxon>Bacillati</taxon>
        <taxon>Bacillota</taxon>
        <taxon>Clostridia</taxon>
        <taxon>Eubacteriales</taxon>
        <taxon>Eubacteriaceae</taxon>
        <taxon>Eubacterium</taxon>
    </lineage>
</organism>
<reference evidence="13" key="1">
    <citation type="submission" date="2019-11" db="EMBL/GenBank/DDBJ databases">
        <authorList>
            <person name="Feng L."/>
        </authorList>
    </citation>
    <scope>NUCLEOTIDE SEQUENCE</scope>
    <source>
        <strain evidence="13">ElimosumLFYP34</strain>
    </source>
</reference>
<dbReference type="NCBIfam" id="TIGR00042">
    <property type="entry name" value="RdgB/HAM1 family non-canonical purine NTP pyrophosphatase"/>
    <property type="match status" value="1"/>
</dbReference>
<dbReference type="NCBIfam" id="NF011397">
    <property type="entry name" value="PRK14822.1"/>
    <property type="match status" value="1"/>
</dbReference>
<evidence type="ECO:0000256" key="11">
    <source>
        <dbReference type="RuleBase" id="RU003781"/>
    </source>
</evidence>
<dbReference type="GO" id="GO:0009146">
    <property type="term" value="P:purine nucleoside triphosphate catabolic process"/>
    <property type="evidence" value="ECO:0007669"/>
    <property type="project" value="UniProtKB-UniRule"/>
</dbReference>